<dbReference type="InterPro" id="IPR021986">
    <property type="entry name" value="Spherulin4"/>
</dbReference>
<dbReference type="AlphaFoldDB" id="A0AA43QHU1"/>
<dbReference type="Proteomes" id="UP001161017">
    <property type="component" value="Unassembled WGS sequence"/>
</dbReference>
<sequence length="272" mass="29164">MKSLQILSLCSLALPTTSLFVLLPLYVYPGPSASAWNNVTTAIAAYPTVQWQIIINPNSGPDTTSYPTDSNFITGISNLNKYPNVITLGYVRTTYAQRPYANVTSDIDVYAYWASYSGANISIGGIFFDEVTGEDNTPASIQTYYENLSAYAYDKVPSTVTPVVFNPGSPGLPALFDSCDTMVEFESPLSSYGGLKTIQALPAGYADQSSLIIYNATAATNVKSLVHTMSVNGVGSTFFDYGVCFYQGQPTGCYNTFSLTNLKLLAAAVQAG</sequence>
<evidence type="ECO:0000313" key="2">
    <source>
        <dbReference type="Proteomes" id="UP001161017"/>
    </source>
</evidence>
<accession>A0AA43QHU1</accession>
<organism evidence="1 2">
    <name type="scientific">Ramalina farinacea</name>
    <dbReference type="NCBI Taxonomy" id="258253"/>
    <lineage>
        <taxon>Eukaryota</taxon>
        <taxon>Fungi</taxon>
        <taxon>Dikarya</taxon>
        <taxon>Ascomycota</taxon>
        <taxon>Pezizomycotina</taxon>
        <taxon>Lecanoromycetes</taxon>
        <taxon>OSLEUM clade</taxon>
        <taxon>Lecanoromycetidae</taxon>
        <taxon>Lecanorales</taxon>
        <taxon>Lecanorineae</taxon>
        <taxon>Ramalinaceae</taxon>
        <taxon>Ramalina</taxon>
    </lineage>
</organism>
<dbReference type="PANTHER" id="PTHR35040:SF9">
    <property type="entry name" value="4-LIKE CELL SURFACE PROTEIN, PUTATIVE (AFU_ORTHOLOGUE AFUA_4G14080)-RELATED"/>
    <property type="match status" value="1"/>
</dbReference>
<dbReference type="PANTHER" id="PTHR35040">
    <property type="match status" value="1"/>
</dbReference>
<comment type="caution">
    <text evidence="1">The sequence shown here is derived from an EMBL/GenBank/DDBJ whole genome shotgun (WGS) entry which is preliminary data.</text>
</comment>
<name>A0AA43QHU1_9LECA</name>
<protein>
    <recommendedName>
        <fullName evidence="3">Spherulin-4</fullName>
    </recommendedName>
</protein>
<dbReference type="EMBL" id="JAPUFD010000002">
    <property type="protein sequence ID" value="MDI1485614.1"/>
    <property type="molecule type" value="Genomic_DNA"/>
</dbReference>
<reference evidence="1" key="1">
    <citation type="journal article" date="2023" name="Genome Biol. Evol.">
        <title>First Whole Genome Sequence and Flow Cytometry Genome Size Data for the Lichen-Forming Fungus Ramalina farinacea (Ascomycota).</title>
        <authorList>
            <person name="Llewellyn T."/>
            <person name="Mian S."/>
            <person name="Hill R."/>
            <person name="Leitch I.J."/>
            <person name="Gaya E."/>
        </authorList>
    </citation>
    <scope>NUCLEOTIDE SEQUENCE</scope>
    <source>
        <strain evidence="1">LIQ254RAFAR</strain>
    </source>
</reference>
<gene>
    <name evidence="1" type="ORF">OHK93_003803</name>
</gene>
<evidence type="ECO:0000313" key="1">
    <source>
        <dbReference type="EMBL" id="MDI1485614.1"/>
    </source>
</evidence>
<keyword evidence="2" id="KW-1185">Reference proteome</keyword>
<proteinExistence type="predicted"/>
<evidence type="ECO:0008006" key="3">
    <source>
        <dbReference type="Google" id="ProtNLM"/>
    </source>
</evidence>
<dbReference type="Pfam" id="PF12138">
    <property type="entry name" value="Spherulin4"/>
    <property type="match status" value="1"/>
</dbReference>